<dbReference type="PRINTS" id="PR00455">
    <property type="entry name" value="HTHTETR"/>
</dbReference>
<dbReference type="InterPro" id="IPR036271">
    <property type="entry name" value="Tet_transcr_reg_TetR-rel_C_sf"/>
</dbReference>
<evidence type="ECO:0000313" key="7">
    <source>
        <dbReference type="Proteomes" id="UP001469365"/>
    </source>
</evidence>
<name>A0ABU9DD14_9BACL</name>
<dbReference type="Gene3D" id="1.10.357.10">
    <property type="entry name" value="Tetracycline Repressor, domain 2"/>
    <property type="match status" value="1"/>
</dbReference>
<dbReference type="InterPro" id="IPR001647">
    <property type="entry name" value="HTH_TetR"/>
</dbReference>
<dbReference type="Pfam" id="PF00440">
    <property type="entry name" value="TetR_N"/>
    <property type="match status" value="1"/>
</dbReference>
<keyword evidence="2 4" id="KW-0238">DNA-binding</keyword>
<feature type="DNA-binding region" description="H-T-H motif" evidence="4">
    <location>
        <begin position="36"/>
        <end position="55"/>
    </location>
</feature>
<evidence type="ECO:0000256" key="1">
    <source>
        <dbReference type="ARBA" id="ARBA00023015"/>
    </source>
</evidence>
<evidence type="ECO:0000259" key="5">
    <source>
        <dbReference type="PROSITE" id="PS50977"/>
    </source>
</evidence>
<reference evidence="6 7" key="1">
    <citation type="submission" date="2024-04" db="EMBL/GenBank/DDBJ databases">
        <title>draft genome sequnece of Paenibacillus filicis.</title>
        <authorList>
            <person name="Kim D.-U."/>
        </authorList>
    </citation>
    <scope>NUCLEOTIDE SEQUENCE [LARGE SCALE GENOMIC DNA]</scope>
    <source>
        <strain evidence="6 7">KACC14197</strain>
    </source>
</reference>
<proteinExistence type="predicted"/>
<evidence type="ECO:0000256" key="3">
    <source>
        <dbReference type="ARBA" id="ARBA00023163"/>
    </source>
</evidence>
<keyword evidence="3" id="KW-0804">Transcription</keyword>
<dbReference type="InterPro" id="IPR050109">
    <property type="entry name" value="HTH-type_TetR-like_transc_reg"/>
</dbReference>
<accession>A0ABU9DD14</accession>
<dbReference type="EMBL" id="JBBPCC010000001">
    <property type="protein sequence ID" value="MEK8126745.1"/>
    <property type="molecule type" value="Genomic_DNA"/>
</dbReference>
<dbReference type="Gene3D" id="1.10.10.60">
    <property type="entry name" value="Homeodomain-like"/>
    <property type="match status" value="1"/>
</dbReference>
<dbReference type="InterPro" id="IPR009057">
    <property type="entry name" value="Homeodomain-like_sf"/>
</dbReference>
<dbReference type="PANTHER" id="PTHR30055">
    <property type="entry name" value="HTH-TYPE TRANSCRIPTIONAL REGULATOR RUTR"/>
    <property type="match status" value="1"/>
</dbReference>
<evidence type="ECO:0000313" key="6">
    <source>
        <dbReference type="EMBL" id="MEK8126745.1"/>
    </source>
</evidence>
<evidence type="ECO:0000256" key="4">
    <source>
        <dbReference type="PROSITE-ProRule" id="PRU00335"/>
    </source>
</evidence>
<evidence type="ECO:0000256" key="2">
    <source>
        <dbReference type="ARBA" id="ARBA00023125"/>
    </source>
</evidence>
<sequence length="196" mass="22128">MPRNAKRDQMVKEERRRQILQAATSVFYHKGLAAVKMSDVATEAGLSYGHVYNHFSSKQELLASIVLEGQEAYRRFLLQAIESPGDAVSKLQRIIDQLFIHSNTAKTYWIVLQAQASDILPEDVKGEIKARMLHNLDLFSRIIIQGQEEGRFAAGDAKEITTIVITLLHNSGLWEIRGLESPKQPILTYILKLVSL</sequence>
<dbReference type="SUPFAM" id="SSF48498">
    <property type="entry name" value="Tetracyclin repressor-like, C-terminal domain"/>
    <property type="match status" value="1"/>
</dbReference>
<protein>
    <submittedName>
        <fullName evidence="6">TetR/AcrR family transcriptional regulator</fullName>
    </submittedName>
</protein>
<dbReference type="Proteomes" id="UP001469365">
    <property type="component" value="Unassembled WGS sequence"/>
</dbReference>
<feature type="domain" description="HTH tetR-type" evidence="5">
    <location>
        <begin position="13"/>
        <end position="73"/>
    </location>
</feature>
<comment type="caution">
    <text evidence="6">The sequence shown here is derived from an EMBL/GenBank/DDBJ whole genome shotgun (WGS) entry which is preliminary data.</text>
</comment>
<dbReference type="PANTHER" id="PTHR30055:SF240">
    <property type="entry name" value="HTH-TYPE TRANSCRIPTIONAL REGULATOR ACRR"/>
    <property type="match status" value="1"/>
</dbReference>
<keyword evidence="1" id="KW-0805">Transcription regulation</keyword>
<keyword evidence="7" id="KW-1185">Reference proteome</keyword>
<dbReference type="SUPFAM" id="SSF46689">
    <property type="entry name" value="Homeodomain-like"/>
    <property type="match status" value="1"/>
</dbReference>
<dbReference type="PROSITE" id="PS50977">
    <property type="entry name" value="HTH_TETR_2"/>
    <property type="match status" value="1"/>
</dbReference>
<organism evidence="6 7">
    <name type="scientific">Paenibacillus filicis</name>
    <dbReference type="NCBI Taxonomy" id="669464"/>
    <lineage>
        <taxon>Bacteria</taxon>
        <taxon>Bacillati</taxon>
        <taxon>Bacillota</taxon>
        <taxon>Bacilli</taxon>
        <taxon>Bacillales</taxon>
        <taxon>Paenibacillaceae</taxon>
        <taxon>Paenibacillus</taxon>
    </lineage>
</organism>
<gene>
    <name evidence="6" type="ORF">WMW72_02355</name>
</gene>